<keyword evidence="3" id="KW-1003">Cell membrane</keyword>
<comment type="subcellular location">
    <subcellularLocation>
        <location evidence="1">Cell envelope</location>
    </subcellularLocation>
</comment>
<evidence type="ECO:0000256" key="2">
    <source>
        <dbReference type="ARBA" id="ARBA00009194"/>
    </source>
</evidence>
<organism evidence="4 5">
    <name type="scientific">Actinoallomurus oryzae</name>
    <dbReference type="NCBI Taxonomy" id="502180"/>
    <lineage>
        <taxon>Bacteria</taxon>
        <taxon>Bacillati</taxon>
        <taxon>Actinomycetota</taxon>
        <taxon>Actinomycetes</taxon>
        <taxon>Streptosporangiales</taxon>
        <taxon>Thermomonosporaceae</taxon>
        <taxon>Actinoallomurus</taxon>
    </lineage>
</organism>
<evidence type="ECO:0000313" key="5">
    <source>
        <dbReference type="Proteomes" id="UP001500503"/>
    </source>
</evidence>
<proteinExistence type="inferred from homology"/>
<keyword evidence="5" id="KW-1185">Reference proteome</keyword>
<dbReference type="Pfam" id="PF07161">
    <property type="entry name" value="LppX_LprAFG"/>
    <property type="match status" value="1"/>
</dbReference>
<dbReference type="CDD" id="cd16334">
    <property type="entry name" value="LppX-like"/>
    <property type="match status" value="1"/>
</dbReference>
<evidence type="ECO:0000256" key="3">
    <source>
        <dbReference type="ARBA" id="ARBA00022475"/>
    </source>
</evidence>
<dbReference type="InterPro" id="IPR009830">
    <property type="entry name" value="LppX/LprAFG"/>
</dbReference>
<dbReference type="Gene3D" id="2.50.20.20">
    <property type="match status" value="1"/>
</dbReference>
<evidence type="ECO:0000256" key="1">
    <source>
        <dbReference type="ARBA" id="ARBA00004196"/>
    </source>
</evidence>
<gene>
    <name evidence="4" type="primary">lprG</name>
    <name evidence="4" type="ORF">GCM10023191_092020</name>
</gene>
<evidence type="ECO:0000313" key="4">
    <source>
        <dbReference type="EMBL" id="GAA4518218.1"/>
    </source>
</evidence>
<name>A0ABP8R5X1_9ACTN</name>
<reference evidence="5" key="1">
    <citation type="journal article" date="2019" name="Int. J. Syst. Evol. Microbiol.">
        <title>The Global Catalogue of Microorganisms (GCM) 10K type strain sequencing project: providing services to taxonomists for standard genome sequencing and annotation.</title>
        <authorList>
            <consortium name="The Broad Institute Genomics Platform"/>
            <consortium name="The Broad Institute Genome Sequencing Center for Infectious Disease"/>
            <person name="Wu L."/>
            <person name="Ma J."/>
        </authorList>
    </citation>
    <scope>NUCLEOTIDE SEQUENCE [LARGE SCALE GENOMIC DNA]</scope>
    <source>
        <strain evidence="5">JCM 17933</strain>
    </source>
</reference>
<dbReference type="EMBL" id="BAABHF010000059">
    <property type="protein sequence ID" value="GAA4518218.1"/>
    <property type="molecule type" value="Genomic_DNA"/>
</dbReference>
<dbReference type="Proteomes" id="UP001500503">
    <property type="component" value="Unassembled WGS sequence"/>
</dbReference>
<accession>A0ABP8R5X1</accession>
<dbReference type="SUPFAM" id="SSF89392">
    <property type="entry name" value="Prokaryotic lipoproteins and lipoprotein localization factors"/>
    <property type="match status" value="1"/>
</dbReference>
<comment type="similarity">
    <text evidence="2">Belongs to the LppX/LprAFG lipoprotein family.</text>
</comment>
<keyword evidence="3" id="KW-0472">Membrane</keyword>
<protein>
    <submittedName>
        <fullName evidence="4">Lipoarabinomannan carrier protein LprG</fullName>
    </submittedName>
</protein>
<sequence>MRRGRPEAIFATRAGAPRYVLGMSSSRARLTGLLAAVLAIVLTAGCSGGGGSDKYPAGGPLLQQAANVLRGVTSLSFTLRTSGDPNVNVKSVDAKLLKSGNSQGSVQVSELGMPIQLDFVVIGKTVHFKGLTGGWQKEPLSKVAGIYDPSAILDPDRGLVQLLLTAKNAETKGKDKVAGQECYRVHATLARAALSRLVPGMNADAPADIWVSTADKHVLKAEVEVPAKSGGKPGKVTITFADFGKPFPISAPAK</sequence>
<dbReference type="InterPro" id="IPR029046">
    <property type="entry name" value="LolA/LolB/LppX"/>
</dbReference>
<comment type="caution">
    <text evidence="4">The sequence shown here is derived from an EMBL/GenBank/DDBJ whole genome shotgun (WGS) entry which is preliminary data.</text>
</comment>